<feature type="compositionally biased region" description="Acidic residues" evidence="2">
    <location>
        <begin position="407"/>
        <end position="416"/>
    </location>
</feature>
<feature type="compositionally biased region" description="Basic and acidic residues" evidence="2">
    <location>
        <begin position="381"/>
        <end position="390"/>
    </location>
</feature>
<keyword evidence="1" id="KW-0479">Metal-binding</keyword>
<dbReference type="InterPro" id="IPR025558">
    <property type="entry name" value="DUF4283"/>
</dbReference>
<dbReference type="PANTHER" id="PTHR31286:SF99">
    <property type="entry name" value="DUF4283 DOMAIN-CONTAINING PROTEIN"/>
    <property type="match status" value="1"/>
</dbReference>
<dbReference type="InterPro" id="IPR001878">
    <property type="entry name" value="Znf_CCHC"/>
</dbReference>
<dbReference type="Pfam" id="PF14111">
    <property type="entry name" value="DUF4283"/>
    <property type="match status" value="1"/>
</dbReference>
<dbReference type="InterPro" id="IPR040256">
    <property type="entry name" value="At4g02000-like"/>
</dbReference>
<proteinExistence type="predicted"/>
<reference evidence="4 5" key="1">
    <citation type="submission" date="2024-04" db="EMBL/GenBank/DDBJ databases">
        <authorList>
            <person name="Fracassetti M."/>
        </authorList>
    </citation>
    <scope>NUCLEOTIDE SEQUENCE [LARGE SCALE GENOMIC DNA]</scope>
</reference>
<evidence type="ECO:0000256" key="1">
    <source>
        <dbReference type="PROSITE-ProRule" id="PRU00047"/>
    </source>
</evidence>
<protein>
    <recommendedName>
        <fullName evidence="3">CCHC-type domain-containing protein</fullName>
    </recommendedName>
</protein>
<accession>A0AAV2CST7</accession>
<keyword evidence="5" id="KW-1185">Reference proteome</keyword>
<evidence type="ECO:0000313" key="4">
    <source>
        <dbReference type="EMBL" id="CAL1359482.1"/>
    </source>
</evidence>
<sequence>MTVGSKPPVQGEDHCLKPPDGSPQESLQQKGSPTGTPVQPSKKAKAQSSSAFSGQVDMDVAIVTARAADEEMLSPEQPEKGRPFSNPDVNQESAARKISYKDSFLRNGAPLEILEGDYLMLDESDDENGEDDPECPTIRIKKRTNAIICNRWRRAITFRVLGKNFPFVFVHRRVQRMWAKTGGMKVGDIGNGYFQASFDSQLDHDRALYGGPWTIEDHYIVAEPWRLDFDTINRTVVWVRLPRLPLAYFDEDILTDIWNMLGRVEKIDYNTANGFRGNYARICVEIDLRKKLVSKYRIKRRVRRVEYEGLHIVCYDCGMYGHLAEACPQRKPAEKISIEDQAKTPNTSQASQEIRPEILEDYGPRMLATRPKMRNIQQQNRKSEDKKKETVAAVETKASGSRFSALEAEEMEIQET</sequence>
<name>A0AAV2CST7_9ROSI</name>
<dbReference type="PANTHER" id="PTHR31286">
    <property type="entry name" value="GLYCINE-RICH CELL WALL STRUCTURAL PROTEIN 1.8-LIKE"/>
    <property type="match status" value="1"/>
</dbReference>
<evidence type="ECO:0000259" key="3">
    <source>
        <dbReference type="PROSITE" id="PS50158"/>
    </source>
</evidence>
<keyword evidence="1" id="KW-0862">Zinc</keyword>
<dbReference type="SUPFAM" id="SSF57756">
    <property type="entry name" value="Retrovirus zinc finger-like domains"/>
    <property type="match status" value="1"/>
</dbReference>
<dbReference type="GO" id="GO:0003676">
    <property type="term" value="F:nucleic acid binding"/>
    <property type="evidence" value="ECO:0007669"/>
    <property type="project" value="InterPro"/>
</dbReference>
<evidence type="ECO:0000313" key="5">
    <source>
        <dbReference type="Proteomes" id="UP001497516"/>
    </source>
</evidence>
<dbReference type="GO" id="GO:0008270">
    <property type="term" value="F:zinc ion binding"/>
    <property type="evidence" value="ECO:0007669"/>
    <property type="project" value="UniProtKB-KW"/>
</dbReference>
<evidence type="ECO:0000256" key="2">
    <source>
        <dbReference type="SAM" id="MobiDB-lite"/>
    </source>
</evidence>
<feature type="compositionally biased region" description="Polar residues" evidence="2">
    <location>
        <begin position="343"/>
        <end position="352"/>
    </location>
</feature>
<feature type="compositionally biased region" description="Polar residues" evidence="2">
    <location>
        <begin position="23"/>
        <end position="39"/>
    </location>
</feature>
<keyword evidence="1" id="KW-0863">Zinc-finger</keyword>
<dbReference type="InterPro" id="IPR036875">
    <property type="entry name" value="Znf_CCHC_sf"/>
</dbReference>
<feature type="domain" description="CCHC-type" evidence="3">
    <location>
        <begin position="314"/>
        <end position="329"/>
    </location>
</feature>
<dbReference type="EMBL" id="OZ034814">
    <property type="protein sequence ID" value="CAL1359482.1"/>
    <property type="molecule type" value="Genomic_DNA"/>
</dbReference>
<feature type="region of interest" description="Disordered" evidence="2">
    <location>
        <begin position="338"/>
        <end position="416"/>
    </location>
</feature>
<dbReference type="Proteomes" id="UP001497516">
    <property type="component" value="Chromosome 10"/>
</dbReference>
<dbReference type="PROSITE" id="PS50158">
    <property type="entry name" value="ZF_CCHC"/>
    <property type="match status" value="1"/>
</dbReference>
<gene>
    <name evidence="4" type="ORF">LTRI10_LOCUS6964</name>
</gene>
<organism evidence="4 5">
    <name type="scientific">Linum trigynum</name>
    <dbReference type="NCBI Taxonomy" id="586398"/>
    <lineage>
        <taxon>Eukaryota</taxon>
        <taxon>Viridiplantae</taxon>
        <taxon>Streptophyta</taxon>
        <taxon>Embryophyta</taxon>
        <taxon>Tracheophyta</taxon>
        <taxon>Spermatophyta</taxon>
        <taxon>Magnoliopsida</taxon>
        <taxon>eudicotyledons</taxon>
        <taxon>Gunneridae</taxon>
        <taxon>Pentapetalae</taxon>
        <taxon>rosids</taxon>
        <taxon>fabids</taxon>
        <taxon>Malpighiales</taxon>
        <taxon>Linaceae</taxon>
        <taxon>Linum</taxon>
    </lineage>
</organism>
<feature type="region of interest" description="Disordered" evidence="2">
    <location>
        <begin position="1"/>
        <end position="93"/>
    </location>
</feature>
<dbReference type="AlphaFoldDB" id="A0AAV2CST7"/>